<dbReference type="RefSeq" id="WP_378040621.1">
    <property type="nucleotide sequence ID" value="NZ_JBHLWH010000014.1"/>
</dbReference>
<evidence type="ECO:0000313" key="5">
    <source>
        <dbReference type="Proteomes" id="UP001589575"/>
    </source>
</evidence>
<dbReference type="Proteomes" id="UP001589575">
    <property type="component" value="Unassembled WGS sequence"/>
</dbReference>
<feature type="coiled-coil region" evidence="1">
    <location>
        <begin position="155"/>
        <end position="182"/>
    </location>
</feature>
<feature type="compositionally biased region" description="Basic residues" evidence="2">
    <location>
        <begin position="202"/>
        <end position="211"/>
    </location>
</feature>
<accession>A0ABV5FWU3</accession>
<keyword evidence="3" id="KW-0812">Transmembrane</keyword>
<dbReference type="EMBL" id="JBHMFI010000001">
    <property type="protein sequence ID" value="MFB9071095.1"/>
    <property type="molecule type" value="Genomic_DNA"/>
</dbReference>
<feature type="transmembrane region" description="Helical" evidence="3">
    <location>
        <begin position="82"/>
        <end position="104"/>
    </location>
</feature>
<feature type="region of interest" description="Disordered" evidence="2">
    <location>
        <begin position="1"/>
        <end position="32"/>
    </location>
</feature>
<dbReference type="Pfam" id="PF06210">
    <property type="entry name" value="DUF1003"/>
    <property type="match status" value="1"/>
</dbReference>
<organism evidence="4 5">
    <name type="scientific">Citricoccus parietis</name>
    <dbReference type="NCBI Taxonomy" id="592307"/>
    <lineage>
        <taxon>Bacteria</taxon>
        <taxon>Bacillati</taxon>
        <taxon>Actinomycetota</taxon>
        <taxon>Actinomycetes</taxon>
        <taxon>Micrococcales</taxon>
        <taxon>Micrococcaceae</taxon>
        <taxon>Citricoccus</taxon>
    </lineage>
</organism>
<feature type="compositionally biased region" description="Basic and acidic residues" evidence="2">
    <location>
        <begin position="247"/>
        <end position="262"/>
    </location>
</feature>
<keyword evidence="3" id="KW-1133">Transmembrane helix</keyword>
<comment type="caution">
    <text evidence="4">The sequence shown here is derived from an EMBL/GenBank/DDBJ whole genome shotgun (WGS) entry which is preliminary data.</text>
</comment>
<proteinExistence type="predicted"/>
<dbReference type="InterPro" id="IPR010406">
    <property type="entry name" value="DUF1003"/>
</dbReference>
<keyword evidence="1" id="KW-0175">Coiled coil</keyword>
<feature type="region of interest" description="Disordered" evidence="2">
    <location>
        <begin position="183"/>
        <end position="262"/>
    </location>
</feature>
<gene>
    <name evidence="4" type="ORF">ACFFX0_07775</name>
</gene>
<evidence type="ECO:0000256" key="3">
    <source>
        <dbReference type="SAM" id="Phobius"/>
    </source>
</evidence>
<reference evidence="4 5" key="1">
    <citation type="submission" date="2024-09" db="EMBL/GenBank/DDBJ databases">
        <authorList>
            <person name="Sun Q."/>
            <person name="Mori K."/>
        </authorList>
    </citation>
    <scope>NUCLEOTIDE SEQUENCE [LARGE SCALE GENOMIC DNA]</scope>
    <source>
        <strain evidence="4 5">CCM 7609</strain>
    </source>
</reference>
<feature type="compositionally biased region" description="Low complexity" evidence="2">
    <location>
        <begin position="189"/>
        <end position="201"/>
    </location>
</feature>
<keyword evidence="3" id="KW-0472">Membrane</keyword>
<sequence>MADKNPETTGPRRTGLDTPLGARGRRWPRLNPNPDAFGEATEGFARFMGTPQFLLWMTIFCAVWLGWNTFAPEMWRFDSAAIGFTALTLVLSLQASYAAPLLLLAQNRQDDRDKVSLREDRNRAERNLADTEYLTRELAGLRIALQDVATRDFVRSEMRDAVAEITEELKDEVREKMRAEILAEMDQNPDAGPAPKPSGSSPRKHKKKKNRPSREARERIEGDEDGPQTTTLAIMAAEEADQPASSADRDDSQDEPKDTPSA</sequence>
<protein>
    <submittedName>
        <fullName evidence="4">DUF1003 domain-containing protein</fullName>
    </submittedName>
</protein>
<name>A0ABV5FWU3_9MICC</name>
<evidence type="ECO:0000313" key="4">
    <source>
        <dbReference type="EMBL" id="MFB9071095.1"/>
    </source>
</evidence>
<evidence type="ECO:0000256" key="1">
    <source>
        <dbReference type="SAM" id="Coils"/>
    </source>
</evidence>
<feature type="transmembrane region" description="Helical" evidence="3">
    <location>
        <begin position="53"/>
        <end position="70"/>
    </location>
</feature>
<dbReference type="PANTHER" id="PTHR41386">
    <property type="entry name" value="INTEGRAL MEMBRANE PROTEIN-RELATED"/>
    <property type="match status" value="1"/>
</dbReference>
<dbReference type="PANTHER" id="PTHR41386:SF1">
    <property type="entry name" value="MEMBRANE PROTEIN"/>
    <property type="match status" value="1"/>
</dbReference>
<evidence type="ECO:0000256" key="2">
    <source>
        <dbReference type="SAM" id="MobiDB-lite"/>
    </source>
</evidence>
<keyword evidence="5" id="KW-1185">Reference proteome</keyword>